<keyword evidence="2" id="KW-0695">RNA-directed DNA polymerase</keyword>
<evidence type="ECO:0000313" key="3">
    <source>
        <dbReference type="Proteomes" id="UP000294743"/>
    </source>
</evidence>
<feature type="non-terminal residue" evidence="2">
    <location>
        <position position="166"/>
    </location>
</feature>
<dbReference type="PANTHER" id="PTHR34047:SF3">
    <property type="entry name" value="BLR2052 PROTEIN"/>
    <property type="match status" value="1"/>
</dbReference>
<reference evidence="2 3" key="1">
    <citation type="submission" date="2019-03" db="EMBL/GenBank/DDBJ databases">
        <title>Genomic Encyclopedia of Type Strains, Phase IV (KMG-IV): sequencing the most valuable type-strain genomes for metagenomic binning, comparative biology and taxonomic classification.</title>
        <authorList>
            <person name="Goeker M."/>
        </authorList>
    </citation>
    <scope>NUCLEOTIDE SEQUENCE [LARGE SCALE GENOMIC DNA]</scope>
    <source>
        <strain evidence="2 3">DSM 28867</strain>
    </source>
</reference>
<keyword evidence="2" id="KW-0808">Transferase</keyword>
<dbReference type="GO" id="GO:0003964">
    <property type="term" value="F:RNA-directed DNA polymerase activity"/>
    <property type="evidence" value="ECO:0007669"/>
    <property type="project" value="UniProtKB-KW"/>
</dbReference>
<dbReference type="InterPro" id="IPR051083">
    <property type="entry name" value="GrpII_Intron_Splice-Mob/Def"/>
</dbReference>
<dbReference type="CDD" id="cd01651">
    <property type="entry name" value="RT_G2_intron"/>
    <property type="match status" value="1"/>
</dbReference>
<dbReference type="PANTHER" id="PTHR34047">
    <property type="entry name" value="NUCLEAR INTRON MATURASE 1, MITOCHONDRIAL-RELATED"/>
    <property type="match status" value="1"/>
</dbReference>
<dbReference type="SUPFAM" id="SSF56672">
    <property type="entry name" value="DNA/RNA polymerases"/>
    <property type="match status" value="1"/>
</dbReference>
<organism evidence="2 3">
    <name type="scientific">Breznakia blatticola</name>
    <dbReference type="NCBI Taxonomy" id="1754012"/>
    <lineage>
        <taxon>Bacteria</taxon>
        <taxon>Bacillati</taxon>
        <taxon>Bacillota</taxon>
        <taxon>Erysipelotrichia</taxon>
        <taxon>Erysipelotrichales</taxon>
        <taxon>Erysipelotrichaceae</taxon>
        <taxon>Breznakia</taxon>
    </lineage>
</organism>
<accession>A0A4R7Z9L6</accession>
<proteinExistence type="predicted"/>
<dbReference type="AlphaFoldDB" id="A0A4R7Z9L6"/>
<comment type="caution">
    <text evidence="2">The sequence shown here is derived from an EMBL/GenBank/DDBJ whole genome shotgun (WGS) entry which is preliminary data.</text>
</comment>
<dbReference type="Proteomes" id="UP000294743">
    <property type="component" value="Unassembled WGS sequence"/>
</dbReference>
<keyword evidence="3" id="KW-1185">Reference proteome</keyword>
<dbReference type="Pfam" id="PF00078">
    <property type="entry name" value="RVT_1"/>
    <property type="match status" value="1"/>
</dbReference>
<name>A0A4R7Z9L6_9FIRM</name>
<evidence type="ECO:0000313" key="2">
    <source>
        <dbReference type="EMBL" id="TDW06612.1"/>
    </source>
</evidence>
<dbReference type="RefSeq" id="WP_243833777.1">
    <property type="nucleotide sequence ID" value="NZ_SODD01000098.1"/>
</dbReference>
<protein>
    <submittedName>
        <fullName evidence="2">Group II intron reverse transcriptase/maturase</fullName>
    </submittedName>
</protein>
<sequence length="166" mass="19455">MQETKPFSISKNAFVKAFELVKANKGAHGVDEQTIEEYEKDLKNNLYKLWNRMSSGTYFPKPVKAVDIPKKSGGTRTLGIPTVEDRIAQMVAKLYFEPNVENIFYENSYGYRPNKSAIQAIEVTRKRCWRKAWVLEFDIKGLFDNIRHDYLNEMVSRHTKEEWIKL</sequence>
<dbReference type="InterPro" id="IPR043502">
    <property type="entry name" value="DNA/RNA_pol_sf"/>
</dbReference>
<keyword evidence="2" id="KW-0548">Nucleotidyltransferase</keyword>
<dbReference type="EMBL" id="SODD01000098">
    <property type="protein sequence ID" value="TDW06612.1"/>
    <property type="molecule type" value="Genomic_DNA"/>
</dbReference>
<feature type="domain" description="Reverse transcriptase" evidence="1">
    <location>
        <begin position="68"/>
        <end position="161"/>
    </location>
</feature>
<evidence type="ECO:0000259" key="1">
    <source>
        <dbReference type="Pfam" id="PF00078"/>
    </source>
</evidence>
<gene>
    <name evidence="2" type="ORF">EDD63_1981</name>
</gene>
<dbReference type="InterPro" id="IPR000477">
    <property type="entry name" value="RT_dom"/>
</dbReference>